<evidence type="ECO:0000313" key="2">
    <source>
        <dbReference type="Proteomes" id="UP000275727"/>
    </source>
</evidence>
<accession>A0AAD1D3V3</accession>
<dbReference type="EMBL" id="AP018711">
    <property type="protein sequence ID" value="BBE32626.1"/>
    <property type="molecule type" value="Genomic_DNA"/>
</dbReference>
<dbReference type="NCBIfam" id="NF047389">
    <property type="entry name" value="ATPase_Sll1717"/>
    <property type="match status" value="1"/>
</dbReference>
<reference evidence="1 2" key="1">
    <citation type="submission" date="2018-06" db="EMBL/GenBank/DDBJ databases">
        <title>Complete Genome Sequence of the Microcystin-Degrading Bacterium Sphingosinicella microcystinivorans Strain B-9.</title>
        <authorList>
            <person name="Jin H."/>
            <person name="Nishizawa T."/>
            <person name="Guo Y."/>
            <person name="Nishizawa A."/>
            <person name="Park H."/>
            <person name="Kato H."/>
            <person name="Tsuji K."/>
            <person name="Harada K."/>
        </authorList>
    </citation>
    <scope>NUCLEOTIDE SEQUENCE [LARGE SCALE GENOMIC DNA]</scope>
    <source>
        <strain evidence="1 2">B9</strain>
    </source>
</reference>
<dbReference type="AlphaFoldDB" id="A0AAD1D3V3"/>
<dbReference type="Proteomes" id="UP000275727">
    <property type="component" value="Chromosome"/>
</dbReference>
<name>A0AAD1D3V3_SPHMI</name>
<proteinExistence type="predicted"/>
<dbReference type="InterPro" id="IPR059206">
    <property type="entry name" value="Sll1717-like"/>
</dbReference>
<sequence length="299" mass="34381">MRKDVTEYLSTKDKLVVLIDNLDKGWESNGVSGNDLLMIRTLIEVGRKIERNLSKANIDSFCLVFLRNDIYELLLDNTPDRGKEGKIAIDWTDRNLLKQIIKNRLSSSNVENANWGKIAASHVDDRGSLDWIIDRCLMRPRYLIDFINRCLGSASSRSHSQIEPDDFKSGYQAFSLDALVNTNLEIRDVKPEYYDAVFCMRGMKHRTSRISISLSLLSRGFIEKEHSDIIEIMIWYGVLGVVDDNGLATFIYEVEYNSHVIDQLRGKRNLDDEIFEINRAFWPALKIDSDNTAPNVRLI</sequence>
<organism evidence="1 2">
    <name type="scientific">Sphingosinicella microcystinivorans</name>
    <dbReference type="NCBI Taxonomy" id="335406"/>
    <lineage>
        <taxon>Bacteria</taxon>
        <taxon>Pseudomonadati</taxon>
        <taxon>Pseudomonadota</taxon>
        <taxon>Alphaproteobacteria</taxon>
        <taxon>Sphingomonadales</taxon>
        <taxon>Sphingosinicellaceae</taxon>
        <taxon>Sphingosinicella</taxon>
    </lineage>
</organism>
<evidence type="ECO:0000313" key="1">
    <source>
        <dbReference type="EMBL" id="BBE32626.1"/>
    </source>
</evidence>
<dbReference type="RefSeq" id="WP_126494465.1">
    <property type="nucleotide sequence ID" value="NZ_AP018711.1"/>
</dbReference>
<protein>
    <submittedName>
        <fullName evidence="1">Uncharacterized protein</fullName>
    </submittedName>
</protein>
<gene>
    <name evidence="1" type="ORF">SmB9_02840</name>
</gene>
<dbReference type="KEGG" id="smic:SmB9_02840"/>